<dbReference type="EMBL" id="JAGSPB010000002">
    <property type="protein sequence ID" value="MBV7266246.1"/>
    <property type="molecule type" value="Genomic_DNA"/>
</dbReference>
<sequence>MSVEIKEVVSTVRVQNRSTAALDDRTMATIVATAVRAVEDRMARQDRRAAATEIADDGRGNIARQSWSARV</sequence>
<dbReference type="RefSeq" id="WP_218316868.1">
    <property type="nucleotide sequence ID" value="NZ_JAGSPB010000002.1"/>
</dbReference>
<organism evidence="1 2">
    <name type="scientific">Erythrobacter ani</name>
    <dbReference type="NCBI Taxonomy" id="2827235"/>
    <lineage>
        <taxon>Bacteria</taxon>
        <taxon>Pseudomonadati</taxon>
        <taxon>Pseudomonadota</taxon>
        <taxon>Alphaproteobacteria</taxon>
        <taxon>Sphingomonadales</taxon>
        <taxon>Erythrobacteraceae</taxon>
        <taxon>Erythrobacter/Porphyrobacter group</taxon>
        <taxon>Erythrobacter</taxon>
    </lineage>
</organism>
<accession>A0ABS6SMI3</accession>
<dbReference type="PROSITE" id="PS50096">
    <property type="entry name" value="IQ"/>
    <property type="match status" value="1"/>
</dbReference>
<dbReference type="Proteomes" id="UP000699975">
    <property type="component" value="Unassembled WGS sequence"/>
</dbReference>
<name>A0ABS6SMI3_9SPHN</name>
<proteinExistence type="predicted"/>
<reference evidence="1 2" key="1">
    <citation type="submission" date="2021-04" db="EMBL/GenBank/DDBJ databases">
        <authorList>
            <person name="Pira H."/>
            <person name="Risdian C."/>
            <person name="Wink J."/>
        </authorList>
    </citation>
    <scope>NUCLEOTIDE SEQUENCE [LARGE SCALE GENOMIC DNA]</scope>
    <source>
        <strain evidence="1 2">WH131</strain>
    </source>
</reference>
<comment type="caution">
    <text evidence="1">The sequence shown here is derived from an EMBL/GenBank/DDBJ whole genome shotgun (WGS) entry which is preliminary data.</text>
</comment>
<protein>
    <submittedName>
        <fullName evidence="1">Uncharacterized protein</fullName>
    </submittedName>
</protein>
<evidence type="ECO:0000313" key="2">
    <source>
        <dbReference type="Proteomes" id="UP000699975"/>
    </source>
</evidence>
<evidence type="ECO:0000313" key="1">
    <source>
        <dbReference type="EMBL" id="MBV7266246.1"/>
    </source>
</evidence>
<gene>
    <name evidence="1" type="ORF">KCG45_08655</name>
</gene>
<keyword evidence="2" id="KW-1185">Reference proteome</keyword>